<dbReference type="EMBL" id="BAAAME010000002">
    <property type="protein sequence ID" value="GAA1732939.1"/>
    <property type="molecule type" value="Genomic_DNA"/>
</dbReference>
<protein>
    <submittedName>
        <fullName evidence="3">TIGR02234 family membrane protein</fullName>
    </submittedName>
</protein>
<evidence type="ECO:0000256" key="2">
    <source>
        <dbReference type="SAM" id="Phobius"/>
    </source>
</evidence>
<keyword evidence="4" id="KW-1185">Reference proteome</keyword>
<organism evidence="3 4">
    <name type="scientific">Aeromicrobium alkaliterrae</name>
    <dbReference type="NCBI Taxonomy" id="302168"/>
    <lineage>
        <taxon>Bacteria</taxon>
        <taxon>Bacillati</taxon>
        <taxon>Actinomycetota</taxon>
        <taxon>Actinomycetes</taxon>
        <taxon>Propionibacteriales</taxon>
        <taxon>Nocardioidaceae</taxon>
        <taxon>Aeromicrobium</taxon>
    </lineage>
</organism>
<keyword evidence="2" id="KW-0472">Membrane</keyword>
<reference evidence="4" key="1">
    <citation type="journal article" date="2019" name="Int. J. Syst. Evol. Microbiol.">
        <title>The Global Catalogue of Microorganisms (GCM) 10K type strain sequencing project: providing services to taxonomists for standard genome sequencing and annotation.</title>
        <authorList>
            <consortium name="The Broad Institute Genomics Platform"/>
            <consortium name="The Broad Institute Genome Sequencing Center for Infectious Disease"/>
            <person name="Wu L."/>
            <person name="Ma J."/>
        </authorList>
    </citation>
    <scope>NUCLEOTIDE SEQUENCE [LARGE SCALE GENOMIC DNA]</scope>
    <source>
        <strain evidence="4">JCM 13518</strain>
    </source>
</reference>
<evidence type="ECO:0000313" key="3">
    <source>
        <dbReference type="EMBL" id="GAA1732939.1"/>
    </source>
</evidence>
<dbReference type="RefSeq" id="WP_344198803.1">
    <property type="nucleotide sequence ID" value="NZ_BAAAME010000002.1"/>
</dbReference>
<feature type="transmembrane region" description="Helical" evidence="2">
    <location>
        <begin position="57"/>
        <end position="75"/>
    </location>
</feature>
<feature type="transmembrane region" description="Helical" evidence="2">
    <location>
        <begin position="131"/>
        <end position="151"/>
    </location>
</feature>
<evidence type="ECO:0000256" key="1">
    <source>
        <dbReference type="SAM" id="MobiDB-lite"/>
    </source>
</evidence>
<feature type="transmembrane region" description="Helical" evidence="2">
    <location>
        <begin position="82"/>
        <end position="98"/>
    </location>
</feature>
<keyword evidence="2" id="KW-0812">Transmembrane</keyword>
<dbReference type="Pfam" id="PF09534">
    <property type="entry name" value="Trp_oprn_chp"/>
    <property type="match status" value="1"/>
</dbReference>
<feature type="region of interest" description="Disordered" evidence="1">
    <location>
        <begin position="184"/>
        <end position="204"/>
    </location>
</feature>
<sequence>MARTDPRRWYGPTVLGILAAGGGAFAAGRRTWVTTTLGDGQGAGATILTRGTDVSPLVPGLAVVVVAAALAVLASSGWFRRVVGALVLVASIGGIIATRTSPDGVVDAAVEESVAFGQGVAVTSVTHQGPWLAAAAFAVAALLSLLVIRYGSAWPAMSSRYDAPTSGRAPVAAEADGADLWKAMDAGVDPTEPDADREDPTRDR</sequence>
<accession>A0ABP4VQE5</accession>
<comment type="caution">
    <text evidence="3">The sequence shown here is derived from an EMBL/GenBank/DDBJ whole genome shotgun (WGS) entry which is preliminary data.</text>
</comment>
<gene>
    <name evidence="3" type="ORF">GCM10009710_12110</name>
</gene>
<proteinExistence type="predicted"/>
<evidence type="ECO:0000313" key="4">
    <source>
        <dbReference type="Proteomes" id="UP001501057"/>
    </source>
</evidence>
<keyword evidence="2" id="KW-1133">Transmembrane helix</keyword>
<name>A0ABP4VQE5_9ACTN</name>
<dbReference type="InterPro" id="IPR019051">
    <property type="entry name" value="Trp_biosyn_TM_oprn/chp"/>
</dbReference>
<dbReference type="Proteomes" id="UP001501057">
    <property type="component" value="Unassembled WGS sequence"/>
</dbReference>